<keyword evidence="4" id="KW-1185">Reference proteome</keyword>
<accession>A0A841N041</accession>
<dbReference type="Pfam" id="PF14344">
    <property type="entry name" value="DUF4397"/>
    <property type="match status" value="1"/>
</dbReference>
<evidence type="ECO:0000256" key="1">
    <source>
        <dbReference type="SAM" id="SignalP"/>
    </source>
</evidence>
<dbReference type="PROSITE" id="PS51257">
    <property type="entry name" value="PROKAR_LIPOPROTEIN"/>
    <property type="match status" value="1"/>
</dbReference>
<dbReference type="EMBL" id="JACIJO010000003">
    <property type="protein sequence ID" value="MBB6327581.1"/>
    <property type="molecule type" value="Genomic_DNA"/>
</dbReference>
<evidence type="ECO:0000259" key="2">
    <source>
        <dbReference type="Pfam" id="PF14344"/>
    </source>
</evidence>
<dbReference type="AlphaFoldDB" id="A0A841N041"/>
<feature type="domain" description="DUF4397" evidence="2">
    <location>
        <begin position="44"/>
        <end position="158"/>
    </location>
</feature>
<keyword evidence="1" id="KW-0732">Signal</keyword>
<protein>
    <recommendedName>
        <fullName evidence="2">DUF4397 domain-containing protein</fullName>
    </recommendedName>
</protein>
<feature type="signal peptide" evidence="1">
    <location>
        <begin position="1"/>
        <end position="20"/>
    </location>
</feature>
<comment type="caution">
    <text evidence="3">The sequence shown here is derived from an EMBL/GenBank/DDBJ whole genome shotgun (WGS) entry which is preliminary data.</text>
</comment>
<dbReference type="Proteomes" id="UP000588604">
    <property type="component" value="Unassembled WGS sequence"/>
</dbReference>
<feature type="chain" id="PRO_5032407296" description="DUF4397 domain-containing protein" evidence="1">
    <location>
        <begin position="21"/>
        <end position="242"/>
    </location>
</feature>
<gene>
    <name evidence="3" type="ORF">FHS59_003224</name>
</gene>
<organism evidence="3 4">
    <name type="scientific">Algoriphagus iocasae</name>
    <dbReference type="NCBI Taxonomy" id="1836499"/>
    <lineage>
        <taxon>Bacteria</taxon>
        <taxon>Pseudomonadati</taxon>
        <taxon>Bacteroidota</taxon>
        <taxon>Cytophagia</taxon>
        <taxon>Cytophagales</taxon>
        <taxon>Cyclobacteriaceae</taxon>
        <taxon>Algoriphagus</taxon>
    </lineage>
</organism>
<name>A0A841N041_9BACT</name>
<proteinExistence type="predicted"/>
<dbReference type="RefSeq" id="WP_184496398.1">
    <property type="nucleotide sequence ID" value="NZ_JACIJO010000003.1"/>
</dbReference>
<dbReference type="InterPro" id="IPR025510">
    <property type="entry name" value="DUF4397"/>
</dbReference>
<evidence type="ECO:0000313" key="4">
    <source>
        <dbReference type="Proteomes" id="UP000588604"/>
    </source>
</evidence>
<sequence length="242" mass="27116">MFKRVKNWSANHLRSLVALALIGATFSLTSCFDDDDVNQIPQGAYVLIYQGSPDAPLLDVYANQNKVNDYPLDYTEGISYSPFYTGNRLFKFTTTNSLSSLLEKNFTLKIDSVYSLFLVNKVDQLDAVMVQDNWEDPNADEAQLRLVNLSPDAGNVELELSEMENSLVEDLEFGMASDFESLAPKVYNLTVKSKSSGETLVTASNIELLGNRVYTLILRGLEESSSQDDKLDLQLITNYINY</sequence>
<reference evidence="3 4" key="1">
    <citation type="submission" date="2020-08" db="EMBL/GenBank/DDBJ databases">
        <title>Genomic Encyclopedia of Type Strains, Phase IV (KMG-IV): sequencing the most valuable type-strain genomes for metagenomic binning, comparative biology and taxonomic classification.</title>
        <authorList>
            <person name="Goeker M."/>
        </authorList>
    </citation>
    <scope>NUCLEOTIDE SEQUENCE [LARGE SCALE GENOMIC DNA]</scope>
    <source>
        <strain evidence="3 4">DSM 102044</strain>
    </source>
</reference>
<evidence type="ECO:0000313" key="3">
    <source>
        <dbReference type="EMBL" id="MBB6327581.1"/>
    </source>
</evidence>